<name>A0A9P7UHF8_9PEZI</name>
<dbReference type="AlphaFoldDB" id="A0A9P7UHF8"/>
<dbReference type="Proteomes" id="UP000699042">
    <property type="component" value="Unassembled WGS sequence"/>
</dbReference>
<protein>
    <submittedName>
        <fullName evidence="1">Uncharacterized protein</fullName>
    </submittedName>
</protein>
<gene>
    <name evidence="1" type="ORF">JMJ77_005423</name>
</gene>
<evidence type="ECO:0000313" key="2">
    <source>
        <dbReference type="Proteomes" id="UP000699042"/>
    </source>
</evidence>
<organism evidence="1 2">
    <name type="scientific">Colletotrichum scovillei</name>
    <dbReference type="NCBI Taxonomy" id="1209932"/>
    <lineage>
        <taxon>Eukaryota</taxon>
        <taxon>Fungi</taxon>
        <taxon>Dikarya</taxon>
        <taxon>Ascomycota</taxon>
        <taxon>Pezizomycotina</taxon>
        <taxon>Sordariomycetes</taxon>
        <taxon>Hypocreomycetidae</taxon>
        <taxon>Glomerellales</taxon>
        <taxon>Glomerellaceae</taxon>
        <taxon>Colletotrichum</taxon>
        <taxon>Colletotrichum acutatum species complex</taxon>
    </lineage>
</organism>
<reference evidence="1" key="1">
    <citation type="submission" date="2021-05" db="EMBL/GenBank/DDBJ databases">
        <title>Comparative genomics of three Colletotrichum scovillei strains and genetic complementation revealed genes involved fungal growth and virulence on chili pepper.</title>
        <authorList>
            <person name="Hsieh D.-K."/>
            <person name="Chuang S.-C."/>
            <person name="Chen C.-Y."/>
            <person name="Chao Y.-T."/>
            <person name="Lu M.-Y.J."/>
            <person name="Lee M.-H."/>
            <person name="Shih M.-C."/>
        </authorList>
    </citation>
    <scope>NUCLEOTIDE SEQUENCE</scope>
    <source>
        <strain evidence="1">Coll-153</strain>
    </source>
</reference>
<sequence>MHQPCRATEKKLRYSFLLQNRLHIVPGIRQAYQSDPTKQYKELDQILSPSF</sequence>
<proteinExistence type="predicted"/>
<keyword evidence="2" id="KW-1185">Reference proteome</keyword>
<accession>A0A9P7UHF8</accession>
<comment type="caution">
    <text evidence="1">The sequence shown here is derived from an EMBL/GenBank/DDBJ whole genome shotgun (WGS) entry which is preliminary data.</text>
</comment>
<evidence type="ECO:0000313" key="1">
    <source>
        <dbReference type="EMBL" id="KAG7058044.1"/>
    </source>
</evidence>
<dbReference type="EMBL" id="JAESDN010000001">
    <property type="protein sequence ID" value="KAG7058044.1"/>
    <property type="molecule type" value="Genomic_DNA"/>
</dbReference>